<feature type="chain" id="PRO_5005553529" description="galacturonan 1,4-alpha-galacturonidase" evidence="17">
    <location>
        <begin position="34"/>
        <end position="469"/>
    </location>
</feature>
<keyword evidence="6 16" id="KW-0378">Hydrolase</keyword>
<dbReference type="RefSeq" id="XP_015408576.1">
    <property type="nucleotide sequence ID" value="XM_015549402.1"/>
</dbReference>
<evidence type="ECO:0000256" key="12">
    <source>
        <dbReference type="ARBA" id="ARBA00023326"/>
    </source>
</evidence>
<dbReference type="GO" id="GO:0071555">
    <property type="term" value="P:cell wall organization"/>
    <property type="evidence" value="ECO:0007669"/>
    <property type="project" value="UniProtKB-KW"/>
</dbReference>
<comment type="caution">
    <text evidence="18">The sequence shown here is derived from an EMBL/GenBank/DDBJ whole genome shotgun (WGS) entry which is preliminary data.</text>
</comment>
<evidence type="ECO:0000313" key="18">
    <source>
        <dbReference type="EMBL" id="KNG87653.1"/>
    </source>
</evidence>
<organism evidence="18 19">
    <name type="scientific">Aspergillus nomiae NRRL (strain ATCC 15546 / NRRL 13137 / CBS 260.88 / M93)</name>
    <dbReference type="NCBI Taxonomy" id="1509407"/>
    <lineage>
        <taxon>Eukaryota</taxon>
        <taxon>Fungi</taxon>
        <taxon>Dikarya</taxon>
        <taxon>Ascomycota</taxon>
        <taxon>Pezizomycotina</taxon>
        <taxon>Eurotiomycetes</taxon>
        <taxon>Eurotiomycetidae</taxon>
        <taxon>Eurotiales</taxon>
        <taxon>Aspergillaceae</taxon>
        <taxon>Aspergillus</taxon>
        <taxon>Aspergillus subgen. Circumdati</taxon>
    </lineage>
</organism>
<feature type="signal peptide" evidence="17">
    <location>
        <begin position="1"/>
        <end position="33"/>
    </location>
</feature>
<dbReference type="GO" id="GO:0045490">
    <property type="term" value="P:pectin catabolic process"/>
    <property type="evidence" value="ECO:0007669"/>
    <property type="project" value="UniProtKB-ARBA"/>
</dbReference>
<keyword evidence="7" id="KW-1015">Disulfide bond</keyword>
<keyword evidence="12" id="KW-0624">Polysaccharide degradation</keyword>
<keyword evidence="4 17" id="KW-0732">Signal</keyword>
<dbReference type="Proteomes" id="UP000037505">
    <property type="component" value="Unassembled WGS sequence"/>
</dbReference>
<dbReference type="PANTHER" id="PTHR31736:SF12">
    <property type="entry name" value="EXO-POLYGALACTURONASE, PUTATIVE-RELATED"/>
    <property type="match status" value="1"/>
</dbReference>
<comment type="function">
    <text evidence="13">Specific in hydrolyzing the terminal glycosidic bond of polygalacturonic acid and oligogalacturonates.</text>
</comment>
<keyword evidence="9" id="KW-0119">Carbohydrate metabolism</keyword>
<dbReference type="EC" id="3.2.1.67" evidence="14"/>
<proteinExistence type="inferred from homology"/>
<keyword evidence="3" id="KW-0964">Secreted</keyword>
<comment type="subcellular location">
    <subcellularLocation>
        <location evidence="1">Secreted</location>
    </subcellularLocation>
</comment>
<evidence type="ECO:0000256" key="17">
    <source>
        <dbReference type="SAM" id="SignalP"/>
    </source>
</evidence>
<evidence type="ECO:0000256" key="3">
    <source>
        <dbReference type="ARBA" id="ARBA00022525"/>
    </source>
</evidence>
<dbReference type="InterPro" id="IPR000743">
    <property type="entry name" value="Glyco_hydro_28"/>
</dbReference>
<evidence type="ECO:0000256" key="4">
    <source>
        <dbReference type="ARBA" id="ARBA00022729"/>
    </source>
</evidence>
<sequence>MRTSICRRAFEAQSSNCAMNLWLLTLWVTLVAAWVDNQGTTCVLYPESLAHPGQVVDDSPSIQQAFDLCGTNGTVIFSENVFHVNTVLNTTNLLNCDVRLRGELRFSTNIPYWRTHSISVVLQDQVTAWLFGGHNVSFYGEGGFYNGQGQAWYNANRNESNQAGRPMSMTIYNSTNLLVDGLRVIQPQFWATFVWASKNVSFTNLFVNATSDSEWGTMNTDGFDSWQSDNLLVENATIITGDDCIAAKGNTTNLLAKNIYCEGGTGITIGSIGQYPDMPDYNLNTTFENVTIKNAMDGAYIKTWQGTRIFTPSNGDWGGGGTGLVKNVTFRNFEMDNVGLPIQVSQCVYSAGSNKSCNTSTLQIEDVKWENIHGTSRFNIAASIYCSDERPCPNMTFENVNITSLNATRGQAYYDTDTQYELFQCTNVVGQNSSGIPCNQAAPSNFSQWIYGNVDSSGLATALSGHAGN</sequence>
<protein>
    <recommendedName>
        <fullName evidence="14">galacturonan 1,4-alpha-galacturonidase</fullName>
        <ecNumber evidence="14">3.2.1.67</ecNumber>
    </recommendedName>
</protein>
<dbReference type="SMART" id="SM00710">
    <property type="entry name" value="PbH1"/>
    <property type="match status" value="4"/>
</dbReference>
<evidence type="ECO:0000256" key="7">
    <source>
        <dbReference type="ARBA" id="ARBA00023157"/>
    </source>
</evidence>
<evidence type="ECO:0000256" key="13">
    <source>
        <dbReference type="ARBA" id="ARBA00037312"/>
    </source>
</evidence>
<accession>A0A0L1J8A6</accession>
<dbReference type="Pfam" id="PF00295">
    <property type="entry name" value="Glyco_hydro_28"/>
    <property type="match status" value="1"/>
</dbReference>
<comment type="similarity">
    <text evidence="2 16">Belongs to the glycosyl hydrolase 28 family.</text>
</comment>
<dbReference type="InterPro" id="IPR006626">
    <property type="entry name" value="PbH1"/>
</dbReference>
<dbReference type="GO" id="GO:0005576">
    <property type="term" value="C:extracellular region"/>
    <property type="evidence" value="ECO:0007669"/>
    <property type="project" value="UniProtKB-SubCell"/>
</dbReference>
<dbReference type="SUPFAM" id="SSF51126">
    <property type="entry name" value="Pectin lyase-like"/>
    <property type="match status" value="1"/>
</dbReference>
<dbReference type="InterPro" id="IPR011050">
    <property type="entry name" value="Pectin_lyase_fold/virulence"/>
</dbReference>
<evidence type="ECO:0000256" key="2">
    <source>
        <dbReference type="ARBA" id="ARBA00008834"/>
    </source>
</evidence>
<keyword evidence="8" id="KW-0325">Glycoprotein</keyword>
<dbReference type="PANTHER" id="PTHR31736">
    <property type="match status" value="1"/>
</dbReference>
<dbReference type="STRING" id="1509407.A0A0L1J8A6"/>
<keyword evidence="19" id="KW-1185">Reference proteome</keyword>
<keyword evidence="10 16" id="KW-0326">Glycosidase</keyword>
<dbReference type="GO" id="GO:0047911">
    <property type="term" value="F:galacturan 1,4-alpha-galacturonidase activity"/>
    <property type="evidence" value="ECO:0007669"/>
    <property type="project" value="UniProtKB-EC"/>
</dbReference>
<dbReference type="OrthoDB" id="187139at2759"/>
<evidence type="ECO:0000256" key="8">
    <source>
        <dbReference type="ARBA" id="ARBA00023180"/>
    </source>
</evidence>
<dbReference type="InterPro" id="IPR012334">
    <property type="entry name" value="Pectin_lyas_fold"/>
</dbReference>
<name>A0A0L1J8A6_ASPN3</name>
<gene>
    <name evidence="18" type="ORF">ANOM_004145</name>
</gene>
<evidence type="ECO:0000256" key="14">
    <source>
        <dbReference type="ARBA" id="ARBA00038933"/>
    </source>
</evidence>
<dbReference type="GO" id="GO:0004650">
    <property type="term" value="F:polygalacturonase activity"/>
    <property type="evidence" value="ECO:0007669"/>
    <property type="project" value="InterPro"/>
</dbReference>
<reference evidence="18 19" key="1">
    <citation type="submission" date="2014-06" db="EMBL/GenBank/DDBJ databases">
        <title>The Genome of the Aflatoxigenic Filamentous Fungus Aspergillus nomius.</title>
        <authorList>
            <person name="Moore M.G."/>
            <person name="Shannon B.M."/>
            <person name="Brian M.M."/>
        </authorList>
    </citation>
    <scope>NUCLEOTIDE SEQUENCE [LARGE SCALE GENOMIC DNA]</scope>
    <source>
        <strain evidence="18 19">NRRL 13137</strain>
    </source>
</reference>
<evidence type="ECO:0000256" key="11">
    <source>
        <dbReference type="ARBA" id="ARBA00023316"/>
    </source>
</evidence>
<dbReference type="GeneID" id="26805949"/>
<evidence type="ECO:0000313" key="19">
    <source>
        <dbReference type="Proteomes" id="UP000037505"/>
    </source>
</evidence>
<evidence type="ECO:0000256" key="1">
    <source>
        <dbReference type="ARBA" id="ARBA00004613"/>
    </source>
</evidence>
<keyword evidence="11" id="KW-0961">Cell wall biogenesis/degradation</keyword>
<keyword evidence="5" id="KW-0677">Repeat</keyword>
<comment type="catalytic activity">
    <reaction evidence="15">
        <text>[(1-&gt;4)-alpha-D-galacturonosyl](n) + H2O = alpha-D-galacturonate + [(1-&gt;4)-alpha-D-galacturonosyl](n-1)</text>
        <dbReference type="Rhea" id="RHEA:14117"/>
        <dbReference type="Rhea" id="RHEA-COMP:14570"/>
        <dbReference type="Rhea" id="RHEA-COMP:14572"/>
        <dbReference type="ChEBI" id="CHEBI:15377"/>
        <dbReference type="ChEBI" id="CHEBI:58658"/>
        <dbReference type="ChEBI" id="CHEBI:140523"/>
        <dbReference type="EC" id="3.2.1.67"/>
    </reaction>
</comment>
<dbReference type="AlphaFoldDB" id="A0A0L1J8A6"/>
<evidence type="ECO:0000256" key="5">
    <source>
        <dbReference type="ARBA" id="ARBA00022737"/>
    </source>
</evidence>
<dbReference type="EMBL" id="JNOM01000074">
    <property type="protein sequence ID" value="KNG87653.1"/>
    <property type="molecule type" value="Genomic_DNA"/>
</dbReference>
<evidence type="ECO:0000256" key="15">
    <source>
        <dbReference type="ARBA" id="ARBA00048766"/>
    </source>
</evidence>
<evidence type="ECO:0000256" key="9">
    <source>
        <dbReference type="ARBA" id="ARBA00023277"/>
    </source>
</evidence>
<dbReference type="Gene3D" id="2.160.20.10">
    <property type="entry name" value="Single-stranded right-handed beta-helix, Pectin lyase-like"/>
    <property type="match status" value="1"/>
</dbReference>
<evidence type="ECO:0000256" key="16">
    <source>
        <dbReference type="RuleBase" id="RU361169"/>
    </source>
</evidence>
<evidence type="ECO:0000256" key="6">
    <source>
        <dbReference type="ARBA" id="ARBA00022801"/>
    </source>
</evidence>
<evidence type="ECO:0000256" key="10">
    <source>
        <dbReference type="ARBA" id="ARBA00023295"/>
    </source>
</evidence>